<organism evidence="11 12">
    <name type="scientific">Mariprofundus aestuarium</name>
    <dbReference type="NCBI Taxonomy" id="1921086"/>
    <lineage>
        <taxon>Bacteria</taxon>
        <taxon>Pseudomonadati</taxon>
        <taxon>Pseudomonadota</taxon>
        <taxon>Candidatius Mariprofundia</taxon>
        <taxon>Mariprofundales</taxon>
        <taxon>Mariprofundaceae</taxon>
        <taxon>Mariprofundus</taxon>
    </lineage>
</organism>
<evidence type="ECO:0000313" key="11">
    <source>
        <dbReference type="EMBL" id="ATX79476.1"/>
    </source>
</evidence>
<dbReference type="SMART" id="SM00086">
    <property type="entry name" value="PAC"/>
    <property type="match status" value="7"/>
</dbReference>
<dbReference type="SMART" id="SM00387">
    <property type="entry name" value="HATPase_c"/>
    <property type="match status" value="1"/>
</dbReference>
<dbReference type="InterPro" id="IPR003594">
    <property type="entry name" value="HATPase_dom"/>
</dbReference>
<dbReference type="KEGG" id="maes:Ga0123461_1057"/>
<keyword evidence="4" id="KW-0808">Transferase</keyword>
<dbReference type="PROSITE" id="PS50109">
    <property type="entry name" value="HIS_KIN"/>
    <property type="match status" value="1"/>
</dbReference>
<dbReference type="InterPro" id="IPR013655">
    <property type="entry name" value="PAS_fold_3"/>
</dbReference>
<dbReference type="InterPro" id="IPR005467">
    <property type="entry name" value="His_kinase_dom"/>
</dbReference>
<dbReference type="PROSITE" id="PS50113">
    <property type="entry name" value="PAC"/>
    <property type="match status" value="7"/>
</dbReference>
<dbReference type="InterPro" id="IPR003661">
    <property type="entry name" value="HisK_dim/P_dom"/>
</dbReference>
<feature type="modified residue" description="4-aspartylphosphate" evidence="6">
    <location>
        <position position="1193"/>
    </location>
</feature>
<dbReference type="Pfam" id="PF00512">
    <property type="entry name" value="HisKA"/>
    <property type="match status" value="1"/>
</dbReference>
<dbReference type="PROSITE" id="PS50112">
    <property type="entry name" value="PAS"/>
    <property type="match status" value="6"/>
</dbReference>
<evidence type="ECO:0000256" key="1">
    <source>
        <dbReference type="ARBA" id="ARBA00000085"/>
    </source>
</evidence>
<dbReference type="PANTHER" id="PTHR43304">
    <property type="entry name" value="PHYTOCHROME-LIKE PROTEIN CPH1"/>
    <property type="match status" value="1"/>
</dbReference>
<dbReference type="SMART" id="SM00388">
    <property type="entry name" value="HisKA"/>
    <property type="match status" value="1"/>
</dbReference>
<feature type="domain" description="PAS" evidence="9">
    <location>
        <begin position="135"/>
        <end position="195"/>
    </location>
</feature>
<evidence type="ECO:0000256" key="5">
    <source>
        <dbReference type="ARBA" id="ARBA00022777"/>
    </source>
</evidence>
<dbReference type="Gene3D" id="3.40.50.2300">
    <property type="match status" value="1"/>
</dbReference>
<dbReference type="InterPro" id="IPR036890">
    <property type="entry name" value="HATPase_C_sf"/>
</dbReference>
<dbReference type="Pfam" id="PF08447">
    <property type="entry name" value="PAS_3"/>
    <property type="match status" value="1"/>
</dbReference>
<proteinExistence type="predicted"/>
<dbReference type="Gene3D" id="3.30.450.20">
    <property type="entry name" value="PAS domain"/>
    <property type="match status" value="7"/>
</dbReference>
<evidence type="ECO:0000256" key="4">
    <source>
        <dbReference type="ARBA" id="ARBA00022679"/>
    </source>
</evidence>
<dbReference type="OrthoDB" id="5287556at2"/>
<dbReference type="InterPro" id="IPR013767">
    <property type="entry name" value="PAS_fold"/>
</dbReference>
<feature type="domain" description="PAC" evidence="10">
    <location>
        <begin position="824"/>
        <end position="874"/>
    </location>
</feature>
<dbReference type="InterPro" id="IPR001789">
    <property type="entry name" value="Sig_transdc_resp-reg_receiver"/>
</dbReference>
<dbReference type="PRINTS" id="PR00344">
    <property type="entry name" value="BCTRLSENSOR"/>
</dbReference>
<sequence length="1260" mass="143863">MKEIINQLNLLQDIVEGVPTRIFWKDRECRYLGCNTLFAWDAGLSHPDELIGKTDFEMVWKDQAESYQTDDLSIMETATSRLGYEEVQSTPDGQTVWLRTSKVPLRDNAQNVIGILGVYEDITHEKQQQVALQNSEKTLKNIFNSLQDAYYRTDIEGRIVMVSPSAGILMACEPDELLGKPIAQYYLHESRREQFLCELSEGDGSVSNFEAQIRRVDGQIIWVSTNAHYFRDAQGNVTGVEGTIRDVTQLKQQEEQLLLTQFVSNSAPDSILWIDEQARIQYVNESACCDHGYSKMELLNMSIYDLNPNLQPEEWPTHWQKLQQQGTLMFEAMHCRKDGSCFPIEVSANFVKFGDKEYNISFSRNITERKKAEEELQLAKFVMDNAPLNITYLDSEARIRYINKTGCETLGYTQEEILQLSIPDIDPLFPMEVWDEHWEDLKHNKSVPVETQHRRKNGERFPIEVIANYIEFGDKAYNVAFDRDISERQKAEAALRRFRIALDNSADSIFLIDRNTMMFIDVNEGACKRLGYSREELLTMGPSNIKPYFTREHLEEAFDRVISENDEFGVIETIHACKDGSEFAVEIRLKPFMENNTQLLVAVGRDISERQKAEERLLQEANFRSQLLDQAAEGVVLWRLSNSETFIDFLIWNRRMQDITGYSREEINRMGWLQTMYADESERIKAHSTMQKVLDGEINQGLDFGIVTKSGERRMLHIASAPVLEEDKEPSVLAVIQDITESKRQQDLLETSQKRFRELFDSSSDGLFIINMQGEFIDINKTAYERLGYAKDEMLAMKLTELDPPEFAAKVPERLGLINKHGKATFETAHYRKDGSIMPVEINARIIELDGEKVFFSVVRDISERKQFEERLRQAQKMEAVGTLVGGIAHDFNNMLAAIQGNVFLAKMQLMDHPNAKEKLANIEKLGTRAAEMVQQLLTFARKGMVSMRTFSLNSFMDEGYKLAKTLIPENIDHQPRICEEILHIKGDATQLQQVLMNLLSNAVDAVAGIPHPTIRCSLTPFEADQLFIENHPELKDRSFACISIKDNGYGMPSDVVDKIFEPFFTTKEVGKGTGLGLAMLYGAMQTHNGAIEVESEVNKGTDFRIYLPISNVERETKPDEQYPSNEIGRGRRILLVDDEESVRSTISEVLSSMGYHVIEAGNGKEALDLFKAQQNLDLFKVPQNRIDLIISDVIMPVMGGPDLLGAARLLDDKVPVILVTGYDKDHVIDQEIKYERCQVLNKPVDFDQLSQSIQEMIGR</sequence>
<dbReference type="InterPro" id="IPR001610">
    <property type="entry name" value="PAC"/>
</dbReference>
<feature type="domain" description="PAS" evidence="9">
    <location>
        <begin position="620"/>
        <end position="697"/>
    </location>
</feature>
<feature type="domain" description="PAC" evidence="10">
    <location>
        <begin position="700"/>
        <end position="751"/>
    </location>
</feature>
<accession>A0A2K8L5H2</accession>
<dbReference type="RefSeq" id="WP_100277364.1">
    <property type="nucleotide sequence ID" value="NZ_CP018799.1"/>
</dbReference>
<dbReference type="Proteomes" id="UP000231701">
    <property type="component" value="Chromosome"/>
</dbReference>
<evidence type="ECO:0000256" key="2">
    <source>
        <dbReference type="ARBA" id="ARBA00012438"/>
    </source>
</evidence>
<dbReference type="PROSITE" id="PS50110">
    <property type="entry name" value="RESPONSE_REGULATORY"/>
    <property type="match status" value="1"/>
</dbReference>
<dbReference type="CDD" id="cd00130">
    <property type="entry name" value="PAS"/>
    <property type="match status" value="7"/>
</dbReference>
<reference evidence="11 12" key="1">
    <citation type="submission" date="2016-12" db="EMBL/GenBank/DDBJ databases">
        <title>Isolation and genomic insights into novel planktonic Zetaproteobacteria from stratified waters of the Chesapeake Bay.</title>
        <authorList>
            <person name="McAllister S.M."/>
            <person name="Kato S."/>
            <person name="Chan C.S."/>
            <person name="Chiu B.K."/>
            <person name="Field E.K."/>
        </authorList>
    </citation>
    <scope>NUCLEOTIDE SEQUENCE [LARGE SCALE GENOMIC DNA]</scope>
    <source>
        <strain evidence="11 12">CP-5</strain>
    </source>
</reference>
<dbReference type="InterPro" id="IPR000014">
    <property type="entry name" value="PAS"/>
</dbReference>
<dbReference type="Gene3D" id="3.30.565.10">
    <property type="entry name" value="Histidine kinase-like ATPase, C-terminal domain"/>
    <property type="match status" value="1"/>
</dbReference>
<dbReference type="Gene3D" id="1.10.287.130">
    <property type="match status" value="1"/>
</dbReference>
<dbReference type="InterPro" id="IPR011006">
    <property type="entry name" value="CheY-like_superfamily"/>
</dbReference>
<dbReference type="Pfam" id="PF02518">
    <property type="entry name" value="HATPase_c"/>
    <property type="match status" value="1"/>
</dbReference>
<dbReference type="EMBL" id="CP018799">
    <property type="protein sequence ID" value="ATX79476.1"/>
    <property type="molecule type" value="Genomic_DNA"/>
</dbReference>
<dbReference type="SMART" id="SM00091">
    <property type="entry name" value="PAS"/>
    <property type="match status" value="6"/>
</dbReference>
<feature type="domain" description="PAC" evidence="10">
    <location>
        <begin position="328"/>
        <end position="378"/>
    </location>
</feature>
<gene>
    <name evidence="11" type="ORF">Ga0123461_1057</name>
</gene>
<feature type="domain" description="PAC" evidence="10">
    <location>
        <begin position="80"/>
        <end position="134"/>
    </location>
</feature>
<feature type="domain" description="PAC" evidence="10">
    <location>
        <begin position="207"/>
        <end position="259"/>
    </location>
</feature>
<evidence type="ECO:0000259" key="10">
    <source>
        <dbReference type="PROSITE" id="PS50113"/>
    </source>
</evidence>
<dbReference type="PANTHER" id="PTHR43304:SF1">
    <property type="entry name" value="PAC DOMAIN-CONTAINING PROTEIN"/>
    <property type="match status" value="1"/>
</dbReference>
<feature type="domain" description="PAS" evidence="9">
    <location>
        <begin position="255"/>
        <end position="314"/>
    </location>
</feature>
<dbReference type="CDD" id="cd00156">
    <property type="entry name" value="REC"/>
    <property type="match status" value="1"/>
</dbReference>
<comment type="catalytic activity">
    <reaction evidence="1">
        <text>ATP + protein L-histidine = ADP + protein N-phospho-L-histidine.</text>
        <dbReference type="EC" id="2.7.13.3"/>
    </reaction>
</comment>
<dbReference type="GO" id="GO:0006355">
    <property type="term" value="P:regulation of DNA-templated transcription"/>
    <property type="evidence" value="ECO:0007669"/>
    <property type="project" value="InterPro"/>
</dbReference>
<dbReference type="SUPFAM" id="SSF55785">
    <property type="entry name" value="PYP-like sensor domain (PAS domain)"/>
    <property type="match status" value="7"/>
</dbReference>
<feature type="domain" description="PAS" evidence="9">
    <location>
        <begin position="752"/>
        <end position="822"/>
    </location>
</feature>
<dbReference type="SMART" id="SM00448">
    <property type="entry name" value="REC"/>
    <property type="match status" value="1"/>
</dbReference>
<dbReference type="InterPro" id="IPR052162">
    <property type="entry name" value="Sensor_kinase/Photoreceptor"/>
</dbReference>
<dbReference type="SUPFAM" id="SSF47384">
    <property type="entry name" value="Homodimeric domain of signal transducing histidine kinase"/>
    <property type="match status" value="1"/>
</dbReference>
<dbReference type="EC" id="2.7.13.3" evidence="2"/>
<dbReference type="InterPro" id="IPR035965">
    <property type="entry name" value="PAS-like_dom_sf"/>
</dbReference>
<dbReference type="Pfam" id="PF08448">
    <property type="entry name" value="PAS_4"/>
    <property type="match status" value="1"/>
</dbReference>
<evidence type="ECO:0000313" key="12">
    <source>
        <dbReference type="Proteomes" id="UP000231701"/>
    </source>
</evidence>
<dbReference type="InterPro" id="IPR000700">
    <property type="entry name" value="PAS-assoc_C"/>
</dbReference>
<feature type="domain" description="Response regulatory" evidence="8">
    <location>
        <begin position="1133"/>
        <end position="1258"/>
    </location>
</feature>
<dbReference type="InterPro" id="IPR004358">
    <property type="entry name" value="Sig_transdc_His_kin-like_C"/>
</dbReference>
<evidence type="ECO:0000259" key="8">
    <source>
        <dbReference type="PROSITE" id="PS50110"/>
    </source>
</evidence>
<dbReference type="Pfam" id="PF00072">
    <property type="entry name" value="Response_reg"/>
    <property type="match status" value="1"/>
</dbReference>
<evidence type="ECO:0000256" key="6">
    <source>
        <dbReference type="PROSITE-ProRule" id="PRU00169"/>
    </source>
</evidence>
<dbReference type="InterPro" id="IPR036097">
    <property type="entry name" value="HisK_dim/P_sf"/>
</dbReference>
<dbReference type="SUPFAM" id="SSF52172">
    <property type="entry name" value="CheY-like"/>
    <property type="match status" value="1"/>
</dbReference>
<evidence type="ECO:0000256" key="3">
    <source>
        <dbReference type="ARBA" id="ARBA00022553"/>
    </source>
</evidence>
<evidence type="ECO:0000259" key="9">
    <source>
        <dbReference type="PROSITE" id="PS50112"/>
    </source>
</evidence>
<feature type="domain" description="PAS" evidence="9">
    <location>
        <begin position="494"/>
        <end position="538"/>
    </location>
</feature>
<dbReference type="GO" id="GO:0000155">
    <property type="term" value="F:phosphorelay sensor kinase activity"/>
    <property type="evidence" value="ECO:0007669"/>
    <property type="project" value="InterPro"/>
</dbReference>
<protein>
    <recommendedName>
        <fullName evidence="2">histidine kinase</fullName>
        <ecNumber evidence="2">2.7.13.3</ecNumber>
    </recommendedName>
</protein>
<keyword evidence="12" id="KW-1185">Reference proteome</keyword>
<dbReference type="NCBIfam" id="TIGR00229">
    <property type="entry name" value="sensory_box"/>
    <property type="match status" value="7"/>
</dbReference>
<feature type="domain" description="PAC" evidence="10">
    <location>
        <begin position="447"/>
        <end position="497"/>
    </location>
</feature>
<keyword evidence="3 6" id="KW-0597">Phosphoprotein</keyword>
<dbReference type="SUPFAM" id="SSF55874">
    <property type="entry name" value="ATPase domain of HSP90 chaperone/DNA topoisomerase II/histidine kinase"/>
    <property type="match status" value="1"/>
</dbReference>
<keyword evidence="5" id="KW-0418">Kinase</keyword>
<dbReference type="Pfam" id="PF00989">
    <property type="entry name" value="PAS"/>
    <property type="match status" value="1"/>
</dbReference>
<feature type="domain" description="PAS" evidence="9">
    <location>
        <begin position="375"/>
        <end position="418"/>
    </location>
</feature>
<name>A0A2K8L5H2_MARES</name>
<dbReference type="Pfam" id="PF13426">
    <property type="entry name" value="PAS_9"/>
    <property type="match status" value="4"/>
</dbReference>
<feature type="domain" description="Histidine kinase" evidence="7">
    <location>
        <begin position="887"/>
        <end position="1112"/>
    </location>
</feature>
<dbReference type="InterPro" id="IPR013656">
    <property type="entry name" value="PAS_4"/>
</dbReference>
<dbReference type="AlphaFoldDB" id="A0A2K8L5H2"/>
<evidence type="ECO:0000259" key="7">
    <source>
        <dbReference type="PROSITE" id="PS50109"/>
    </source>
</evidence>
<feature type="domain" description="PAC" evidence="10">
    <location>
        <begin position="564"/>
        <end position="619"/>
    </location>
</feature>
<dbReference type="CDD" id="cd00082">
    <property type="entry name" value="HisKA"/>
    <property type="match status" value="1"/>
</dbReference>